<dbReference type="GO" id="GO:0098552">
    <property type="term" value="C:side of membrane"/>
    <property type="evidence" value="ECO:0007669"/>
    <property type="project" value="UniProtKB-ARBA"/>
</dbReference>
<proteinExistence type="inferred from homology"/>
<accession>A0A1E3PCW7</accession>
<dbReference type="SUPFAM" id="SSF117892">
    <property type="entry name" value="Band 7/SPFH domain"/>
    <property type="match status" value="1"/>
</dbReference>
<feature type="domain" description="Band 7" evidence="2">
    <location>
        <begin position="53"/>
        <end position="210"/>
    </location>
</feature>
<dbReference type="Pfam" id="PF01145">
    <property type="entry name" value="Band_7"/>
    <property type="match status" value="1"/>
</dbReference>
<dbReference type="Gene3D" id="6.10.250.2090">
    <property type="match status" value="1"/>
</dbReference>
<dbReference type="InterPro" id="IPR036013">
    <property type="entry name" value="Band_7/SPFH_dom_sf"/>
</dbReference>
<evidence type="ECO:0000313" key="4">
    <source>
        <dbReference type="Proteomes" id="UP000095009"/>
    </source>
</evidence>
<evidence type="ECO:0000313" key="3">
    <source>
        <dbReference type="EMBL" id="ODQ63255.1"/>
    </source>
</evidence>
<dbReference type="AlphaFoldDB" id="A0A1E3PCW7"/>
<dbReference type="OrthoDB" id="2105077at2759"/>
<dbReference type="CDD" id="cd13437">
    <property type="entry name" value="SPFH_alloslipin"/>
    <property type="match status" value="1"/>
</dbReference>
<dbReference type="Proteomes" id="UP000095009">
    <property type="component" value="Unassembled WGS sequence"/>
</dbReference>
<dbReference type="Gene3D" id="3.30.479.30">
    <property type="entry name" value="Band 7 domain"/>
    <property type="match status" value="1"/>
</dbReference>
<dbReference type="SMART" id="SM00244">
    <property type="entry name" value="PHB"/>
    <property type="match status" value="1"/>
</dbReference>
<dbReference type="PRINTS" id="PR00721">
    <property type="entry name" value="STOMATIN"/>
</dbReference>
<evidence type="ECO:0000256" key="1">
    <source>
        <dbReference type="ARBA" id="ARBA00008164"/>
    </source>
</evidence>
<dbReference type="GO" id="GO:0005886">
    <property type="term" value="C:plasma membrane"/>
    <property type="evidence" value="ECO:0007669"/>
    <property type="project" value="InterPro"/>
</dbReference>
<organism evidence="3 4">
    <name type="scientific">Nadsonia fulvescens var. elongata DSM 6958</name>
    <dbReference type="NCBI Taxonomy" id="857566"/>
    <lineage>
        <taxon>Eukaryota</taxon>
        <taxon>Fungi</taxon>
        <taxon>Dikarya</taxon>
        <taxon>Ascomycota</taxon>
        <taxon>Saccharomycotina</taxon>
        <taxon>Dipodascomycetes</taxon>
        <taxon>Dipodascales</taxon>
        <taxon>Dipodascales incertae sedis</taxon>
        <taxon>Nadsonia</taxon>
    </lineage>
</organism>
<dbReference type="InterPro" id="IPR001107">
    <property type="entry name" value="Band_7"/>
</dbReference>
<keyword evidence="4" id="KW-1185">Reference proteome</keyword>
<dbReference type="InterPro" id="IPR001972">
    <property type="entry name" value="Stomatin_HflK_fam"/>
</dbReference>
<evidence type="ECO:0000259" key="2">
    <source>
        <dbReference type="SMART" id="SM00244"/>
    </source>
</evidence>
<dbReference type="InterPro" id="IPR043202">
    <property type="entry name" value="Band-7_stomatin-like"/>
</dbReference>
<protein>
    <recommendedName>
        <fullName evidence="2">Band 7 domain-containing protein</fullName>
    </recommendedName>
</protein>
<sequence>MDARRPHEPHIIQTQYAQELPIPSNGLYGTMIGGLGNLIGFLGSIPCCICLPNPYRHVNQGQVGLVTRFGKFYRAIDPGLVYVNPLSEKLHRVNVTVQVLDNPQQSCMTRDNVSIMLSSVLYYHIVTPQRALFGIDDVTHALQERTQTTLRHVVGARPLQDIIERREEVAAAITEILEEVATGWGIQVESLLIKDITLSAELQDTLSQAAKSKRLGESKIIMARSEVESAKLMRKAADILESKAAMQIRYLDAMQAMAKTSGSKVIFMPAGTTFQDPENKLGTDLNLGESGRPVLEDAPVNNDFQQTLNALSVREM</sequence>
<reference evidence="3 4" key="1">
    <citation type="journal article" date="2016" name="Proc. Natl. Acad. Sci. U.S.A.">
        <title>Comparative genomics of biotechnologically important yeasts.</title>
        <authorList>
            <person name="Riley R."/>
            <person name="Haridas S."/>
            <person name="Wolfe K.H."/>
            <person name="Lopes M.R."/>
            <person name="Hittinger C.T."/>
            <person name="Goeker M."/>
            <person name="Salamov A.A."/>
            <person name="Wisecaver J.H."/>
            <person name="Long T.M."/>
            <person name="Calvey C.H."/>
            <person name="Aerts A.L."/>
            <person name="Barry K.W."/>
            <person name="Choi C."/>
            <person name="Clum A."/>
            <person name="Coughlan A.Y."/>
            <person name="Deshpande S."/>
            <person name="Douglass A.P."/>
            <person name="Hanson S.J."/>
            <person name="Klenk H.-P."/>
            <person name="LaButti K.M."/>
            <person name="Lapidus A."/>
            <person name="Lindquist E.A."/>
            <person name="Lipzen A.M."/>
            <person name="Meier-Kolthoff J.P."/>
            <person name="Ohm R.A."/>
            <person name="Otillar R.P."/>
            <person name="Pangilinan J.L."/>
            <person name="Peng Y."/>
            <person name="Rokas A."/>
            <person name="Rosa C.A."/>
            <person name="Scheuner C."/>
            <person name="Sibirny A.A."/>
            <person name="Slot J.C."/>
            <person name="Stielow J.B."/>
            <person name="Sun H."/>
            <person name="Kurtzman C.P."/>
            <person name="Blackwell M."/>
            <person name="Grigoriev I.V."/>
            <person name="Jeffries T.W."/>
        </authorList>
    </citation>
    <scope>NUCLEOTIDE SEQUENCE [LARGE SCALE GENOMIC DNA]</scope>
    <source>
        <strain evidence="3 4">DSM 6958</strain>
    </source>
</reference>
<dbReference type="EMBL" id="KV454415">
    <property type="protein sequence ID" value="ODQ63255.1"/>
    <property type="molecule type" value="Genomic_DNA"/>
</dbReference>
<comment type="similarity">
    <text evidence="1">Belongs to the band 7/mec-2 family.</text>
</comment>
<dbReference type="FunFam" id="3.30.479.30:FF:000004">
    <property type="entry name" value="Putative membrane protease family, stomatin"/>
    <property type="match status" value="1"/>
</dbReference>
<dbReference type="PANTHER" id="PTHR10264">
    <property type="entry name" value="BAND 7 PROTEIN-RELATED"/>
    <property type="match status" value="1"/>
</dbReference>
<name>A0A1E3PCW7_9ASCO</name>
<dbReference type="PANTHER" id="PTHR10264:SF19">
    <property type="entry name" value="AT06885P-RELATED"/>
    <property type="match status" value="1"/>
</dbReference>
<dbReference type="STRING" id="857566.A0A1E3PCW7"/>
<gene>
    <name evidence="3" type="ORF">NADFUDRAFT_29090</name>
</gene>